<dbReference type="Proteomes" id="UP000190648">
    <property type="component" value="Unassembled WGS sequence"/>
</dbReference>
<proteinExistence type="predicted"/>
<evidence type="ECO:0000313" key="2">
    <source>
        <dbReference type="Proteomes" id="UP000190648"/>
    </source>
</evidence>
<protein>
    <submittedName>
        <fullName evidence="1">Uncharacterized protein</fullName>
    </submittedName>
</protein>
<dbReference type="EMBL" id="LSYS01004773">
    <property type="protein sequence ID" value="OPJ78916.1"/>
    <property type="molecule type" value="Genomic_DNA"/>
</dbReference>
<gene>
    <name evidence="1" type="ORF">AV530_004088</name>
</gene>
<name>A0A1V4K3A0_PATFA</name>
<keyword evidence="2" id="KW-1185">Reference proteome</keyword>
<reference evidence="1 2" key="1">
    <citation type="submission" date="2016-02" db="EMBL/GenBank/DDBJ databases">
        <title>Band-tailed pigeon sequencing and assembly.</title>
        <authorList>
            <person name="Soares A.E."/>
            <person name="Novak B.J."/>
            <person name="Rice E.S."/>
            <person name="O'Connell B."/>
            <person name="Chang D."/>
            <person name="Weber S."/>
            <person name="Shapiro B."/>
        </authorList>
    </citation>
    <scope>NUCLEOTIDE SEQUENCE [LARGE SCALE GENOMIC DNA]</scope>
    <source>
        <strain evidence="1">BTP2013</strain>
        <tissue evidence="1">Blood</tissue>
    </source>
</reference>
<organism evidence="1 2">
    <name type="scientific">Patagioenas fasciata monilis</name>
    <dbReference type="NCBI Taxonomy" id="372326"/>
    <lineage>
        <taxon>Eukaryota</taxon>
        <taxon>Metazoa</taxon>
        <taxon>Chordata</taxon>
        <taxon>Craniata</taxon>
        <taxon>Vertebrata</taxon>
        <taxon>Euteleostomi</taxon>
        <taxon>Archelosauria</taxon>
        <taxon>Archosauria</taxon>
        <taxon>Dinosauria</taxon>
        <taxon>Saurischia</taxon>
        <taxon>Theropoda</taxon>
        <taxon>Coelurosauria</taxon>
        <taxon>Aves</taxon>
        <taxon>Neognathae</taxon>
        <taxon>Neoaves</taxon>
        <taxon>Columbimorphae</taxon>
        <taxon>Columbiformes</taxon>
        <taxon>Columbidae</taxon>
        <taxon>Patagioenas</taxon>
    </lineage>
</organism>
<dbReference type="AlphaFoldDB" id="A0A1V4K3A0"/>
<evidence type="ECO:0000313" key="1">
    <source>
        <dbReference type="EMBL" id="OPJ78916.1"/>
    </source>
</evidence>
<accession>A0A1V4K3A0</accession>
<sequence>MDKAQIALKYKRFRKDQASLGCLLSPESCSHRRAIPSPRARPVPAPAASFRSFLSTSRCSLCSPCFLAKGLPATGCSH</sequence>
<comment type="caution">
    <text evidence="1">The sequence shown here is derived from an EMBL/GenBank/DDBJ whole genome shotgun (WGS) entry which is preliminary data.</text>
</comment>